<reference evidence="1" key="1">
    <citation type="submission" date="2021-06" db="EMBL/GenBank/DDBJ databases">
        <authorList>
            <person name="Kallberg Y."/>
            <person name="Tangrot J."/>
            <person name="Rosling A."/>
        </authorList>
    </citation>
    <scope>NUCLEOTIDE SEQUENCE</scope>
    <source>
        <strain evidence="1">MA461A</strain>
    </source>
</reference>
<feature type="non-terminal residue" evidence="1">
    <location>
        <position position="1"/>
    </location>
</feature>
<protein>
    <submittedName>
        <fullName evidence="1">3503_t:CDS:1</fullName>
    </submittedName>
</protein>
<feature type="non-terminal residue" evidence="1">
    <location>
        <position position="192"/>
    </location>
</feature>
<dbReference type="Proteomes" id="UP000789920">
    <property type="component" value="Unassembled WGS sequence"/>
</dbReference>
<organism evidence="1 2">
    <name type="scientific">Racocetra persica</name>
    <dbReference type="NCBI Taxonomy" id="160502"/>
    <lineage>
        <taxon>Eukaryota</taxon>
        <taxon>Fungi</taxon>
        <taxon>Fungi incertae sedis</taxon>
        <taxon>Mucoromycota</taxon>
        <taxon>Glomeromycotina</taxon>
        <taxon>Glomeromycetes</taxon>
        <taxon>Diversisporales</taxon>
        <taxon>Gigasporaceae</taxon>
        <taxon>Racocetra</taxon>
    </lineage>
</organism>
<proteinExistence type="predicted"/>
<accession>A0ACA9SHE5</accession>
<evidence type="ECO:0000313" key="1">
    <source>
        <dbReference type="EMBL" id="CAG8838625.1"/>
    </source>
</evidence>
<dbReference type="EMBL" id="CAJVQC010121123">
    <property type="protein sequence ID" value="CAG8838625.1"/>
    <property type="molecule type" value="Genomic_DNA"/>
</dbReference>
<sequence length="192" mass="22742">NIDHEISDFLRDDYIAKHVDSDNPYELEQHFKSLTKELCDVCLPAFRNRCIKLICDDRLAWNSKYLDSLFRLFPQLFTAEPEIVHILELLSKSKSIDLLHSFPNWLKFTLESRDNKQLLQKKIPSLCETWYTTITSTTQKGKNNIIIFMYQQISAISFIFKKRHNIYKQLTKVIEKRIANISIQWLLQSTSL</sequence>
<comment type="caution">
    <text evidence="1">The sequence shown here is derived from an EMBL/GenBank/DDBJ whole genome shotgun (WGS) entry which is preliminary data.</text>
</comment>
<gene>
    <name evidence="1" type="ORF">RPERSI_LOCUS30745</name>
</gene>
<keyword evidence="2" id="KW-1185">Reference proteome</keyword>
<evidence type="ECO:0000313" key="2">
    <source>
        <dbReference type="Proteomes" id="UP000789920"/>
    </source>
</evidence>
<name>A0ACA9SHE5_9GLOM</name>